<proteinExistence type="predicted"/>
<protein>
    <submittedName>
        <fullName evidence="2">Uncharacterized protein</fullName>
    </submittedName>
</protein>
<organism evidence="2">
    <name type="scientific">Craspedostauros australis</name>
    <dbReference type="NCBI Taxonomy" id="1486917"/>
    <lineage>
        <taxon>Eukaryota</taxon>
        <taxon>Sar</taxon>
        <taxon>Stramenopiles</taxon>
        <taxon>Ochrophyta</taxon>
        <taxon>Bacillariophyta</taxon>
        <taxon>Bacillariophyceae</taxon>
        <taxon>Bacillariophycidae</taxon>
        <taxon>Naviculales</taxon>
        <taxon>Naviculaceae</taxon>
        <taxon>Craspedostauros</taxon>
    </lineage>
</organism>
<evidence type="ECO:0000313" key="2">
    <source>
        <dbReference type="EMBL" id="CAD8330206.1"/>
    </source>
</evidence>
<sequence>MVVDEESAQHAEDFRRNISLDDVQKLPELSPQTPSNSIAAITDSPRGTSLNVRLPLKMADLQQKTEKPRLIHPLLNNIPMQLRFGFNGFVNNVLFMVAYNTAVQHFEDVDSSTVYSVVYLAFIPITHAFISLFVFGWPEHYFTSLMSNFPIGLTAIALGAALTAYLDKINFNHLIIQWMKMMWIQLGYIPEATVPLEEEKGEFYSSLLVLLVTGIWTFALSVCVNAPTEPTEKKEQ</sequence>
<evidence type="ECO:0000256" key="1">
    <source>
        <dbReference type="SAM" id="Phobius"/>
    </source>
</evidence>
<feature type="transmembrane region" description="Helical" evidence="1">
    <location>
        <begin position="114"/>
        <end position="137"/>
    </location>
</feature>
<feature type="transmembrane region" description="Helical" evidence="1">
    <location>
        <begin position="203"/>
        <end position="224"/>
    </location>
</feature>
<gene>
    <name evidence="2" type="ORF">CAUS1442_LOCUS2304</name>
</gene>
<feature type="transmembrane region" description="Helical" evidence="1">
    <location>
        <begin position="149"/>
        <end position="166"/>
    </location>
</feature>
<keyword evidence="1" id="KW-1133">Transmembrane helix</keyword>
<feature type="transmembrane region" description="Helical" evidence="1">
    <location>
        <begin position="84"/>
        <end position="102"/>
    </location>
</feature>
<name>A0A7R9ZKF2_9STRA</name>
<keyword evidence="1" id="KW-0812">Transmembrane</keyword>
<keyword evidence="1" id="KW-0472">Membrane</keyword>
<accession>A0A7R9ZKF2</accession>
<reference evidence="2" key="1">
    <citation type="submission" date="2021-01" db="EMBL/GenBank/DDBJ databases">
        <authorList>
            <person name="Corre E."/>
            <person name="Pelletier E."/>
            <person name="Niang G."/>
            <person name="Scheremetjew M."/>
            <person name="Finn R."/>
            <person name="Kale V."/>
            <person name="Holt S."/>
            <person name="Cochrane G."/>
            <person name="Meng A."/>
            <person name="Brown T."/>
            <person name="Cohen L."/>
        </authorList>
    </citation>
    <scope>NUCLEOTIDE SEQUENCE</scope>
    <source>
        <strain evidence="2">CCMP3328</strain>
    </source>
</reference>
<dbReference type="AlphaFoldDB" id="A0A7R9ZKF2"/>
<dbReference type="EMBL" id="HBEF01003638">
    <property type="protein sequence ID" value="CAD8330206.1"/>
    <property type="molecule type" value="Transcribed_RNA"/>
</dbReference>